<evidence type="ECO:0000256" key="2">
    <source>
        <dbReference type="ARBA" id="ARBA00022692"/>
    </source>
</evidence>
<keyword evidence="2 5" id="KW-0812">Transmembrane</keyword>
<keyword evidence="3 5" id="KW-1133">Transmembrane helix</keyword>
<feature type="domain" description="VWFA" evidence="6">
    <location>
        <begin position="91"/>
        <end position="293"/>
    </location>
</feature>
<evidence type="ECO:0000256" key="4">
    <source>
        <dbReference type="ARBA" id="ARBA00023136"/>
    </source>
</evidence>
<dbReference type="InterPro" id="IPR036465">
    <property type="entry name" value="vWFA_dom_sf"/>
</dbReference>
<keyword evidence="8" id="KW-1185">Reference proteome</keyword>
<evidence type="ECO:0000256" key="5">
    <source>
        <dbReference type="SAM" id="Phobius"/>
    </source>
</evidence>
<dbReference type="InterPro" id="IPR002035">
    <property type="entry name" value="VWF_A"/>
</dbReference>
<evidence type="ECO:0000313" key="8">
    <source>
        <dbReference type="Proteomes" id="UP000216035"/>
    </source>
</evidence>
<feature type="transmembrane region" description="Helical" evidence="5">
    <location>
        <begin position="310"/>
        <end position="328"/>
    </location>
</feature>
<protein>
    <submittedName>
        <fullName evidence="7">BatB protein</fullName>
    </submittedName>
</protein>
<dbReference type="SUPFAM" id="SSF53300">
    <property type="entry name" value="vWA-like"/>
    <property type="match status" value="1"/>
</dbReference>
<dbReference type="InterPro" id="IPR050768">
    <property type="entry name" value="UPF0353/GerABKA_families"/>
</dbReference>
<dbReference type="RefSeq" id="WP_094487082.1">
    <property type="nucleotide sequence ID" value="NZ_NOXX01000215.1"/>
</dbReference>
<keyword evidence="1" id="KW-1003">Cell membrane</keyword>
<dbReference type="EMBL" id="NOXX01000215">
    <property type="protein sequence ID" value="OYQ42286.1"/>
    <property type="molecule type" value="Genomic_DNA"/>
</dbReference>
<feature type="transmembrane region" description="Helical" evidence="5">
    <location>
        <begin position="55"/>
        <end position="74"/>
    </location>
</feature>
<dbReference type="Pfam" id="PF00092">
    <property type="entry name" value="VWA"/>
    <property type="match status" value="1"/>
</dbReference>
<dbReference type="AlphaFoldDB" id="A0A255ZLD6"/>
<accession>A0A255ZLD6</accession>
<proteinExistence type="predicted"/>
<evidence type="ECO:0000256" key="3">
    <source>
        <dbReference type="ARBA" id="ARBA00022989"/>
    </source>
</evidence>
<comment type="caution">
    <text evidence="7">The sequence shown here is derived from an EMBL/GenBank/DDBJ whole genome shotgun (WGS) entry which is preliminary data.</text>
</comment>
<dbReference type="Proteomes" id="UP000216035">
    <property type="component" value="Unassembled WGS sequence"/>
</dbReference>
<name>A0A255ZLD6_9FLAO</name>
<dbReference type="OrthoDB" id="6206554at2"/>
<keyword evidence="4 5" id="KW-0472">Membrane</keyword>
<gene>
    <name evidence="7" type="ORF">CHX27_12355</name>
</gene>
<dbReference type="Gene3D" id="3.40.50.410">
    <property type="entry name" value="von Willebrand factor, type A domain"/>
    <property type="match status" value="1"/>
</dbReference>
<dbReference type="PANTHER" id="PTHR22550:SF5">
    <property type="entry name" value="LEUCINE ZIPPER PROTEIN 4"/>
    <property type="match status" value="1"/>
</dbReference>
<evidence type="ECO:0000256" key="1">
    <source>
        <dbReference type="ARBA" id="ARBA00022475"/>
    </source>
</evidence>
<evidence type="ECO:0000313" key="7">
    <source>
        <dbReference type="EMBL" id="OYQ42286.1"/>
    </source>
</evidence>
<reference evidence="7 8" key="1">
    <citation type="submission" date="2017-07" db="EMBL/GenBank/DDBJ databases">
        <title>Flavobacterium cyanobacteriorum sp. nov., isolated from cyanobacterial aggregates in a eutrophic lake.</title>
        <authorList>
            <person name="Cai H."/>
        </authorList>
    </citation>
    <scope>NUCLEOTIDE SEQUENCE [LARGE SCALE GENOMIC DNA]</scope>
    <source>
        <strain evidence="7 8">TH167</strain>
    </source>
</reference>
<organism evidence="7 8">
    <name type="scientific">Flavobacterium aurantiibacter</name>
    <dbReference type="NCBI Taxonomy" id="2023067"/>
    <lineage>
        <taxon>Bacteria</taxon>
        <taxon>Pseudomonadati</taxon>
        <taxon>Bacteroidota</taxon>
        <taxon>Flavobacteriia</taxon>
        <taxon>Flavobacteriales</taxon>
        <taxon>Flavobacteriaceae</taxon>
        <taxon>Flavobacterium</taxon>
    </lineage>
</organism>
<dbReference type="PANTHER" id="PTHR22550">
    <property type="entry name" value="SPORE GERMINATION PROTEIN"/>
    <property type="match status" value="1"/>
</dbReference>
<dbReference type="SMART" id="SM00327">
    <property type="entry name" value="VWA"/>
    <property type="match status" value="1"/>
</dbReference>
<sequence length="343" mass="37677">MFEFENTSYFYLLAIVGFFVALFLFGRLRVKLARKKFAQESALQKLIQERSTAKTWLKAGLFLLGLSAVIIALVNPKVGTKTETAKRQGIDIVFALDVSKSMLCEDVAPNRLEKSKQIISQIMNQLGGDRVGLVAYAGSAFPVLPITSDFGVARMFLQSANPTMVSSQGTSLDDAIRISAGYFEEDSKVNKLLILISDGEDHSEGASDAAEEANKIGLKILTIGVGTEQGGPIPLKENGITKSFQRDNAGEVVTTKRNEASLKEIADATNGAYVNGNETKATLEAVKAALDNIEKSDLESKEYTDFNSQFQWFIGLALLLLFIDFFMLERTTAWLKKLNLFNE</sequence>
<feature type="transmembrane region" description="Helical" evidence="5">
    <location>
        <begin position="6"/>
        <end position="26"/>
    </location>
</feature>
<evidence type="ECO:0000259" key="6">
    <source>
        <dbReference type="PROSITE" id="PS50234"/>
    </source>
</evidence>
<dbReference type="PROSITE" id="PS50234">
    <property type="entry name" value="VWFA"/>
    <property type="match status" value="1"/>
</dbReference>